<evidence type="ECO:0000313" key="1">
    <source>
        <dbReference type="EMBL" id="KAF1943091.1"/>
    </source>
</evidence>
<dbReference type="Proteomes" id="UP000800038">
    <property type="component" value="Unassembled WGS sequence"/>
</dbReference>
<dbReference type="AlphaFoldDB" id="A0A6A5SR84"/>
<sequence length="136" mass="15176">MRFMGRWTEGHGRGYINSTASPYGSTCSTHQVKAILLFYLPHLFDTLYREPLLLSSYHPSDPDPIHPREPTLHSPNYVPYIEPTSSGRTLQSDGSSHYCVKILFKGKVLLIREPVVRYSSTKAGGLIQIGAAESVI</sequence>
<dbReference type="EMBL" id="ML976028">
    <property type="protein sequence ID" value="KAF1943091.1"/>
    <property type="molecule type" value="Genomic_DNA"/>
</dbReference>
<gene>
    <name evidence="1" type="ORF">EJ02DRAFT_147980</name>
</gene>
<protein>
    <submittedName>
        <fullName evidence="1">Uncharacterized protein</fullName>
    </submittedName>
</protein>
<evidence type="ECO:0000313" key="2">
    <source>
        <dbReference type="Proteomes" id="UP000800038"/>
    </source>
</evidence>
<name>A0A6A5SR84_9PLEO</name>
<organism evidence="1 2">
    <name type="scientific">Clathrospora elynae</name>
    <dbReference type="NCBI Taxonomy" id="706981"/>
    <lineage>
        <taxon>Eukaryota</taxon>
        <taxon>Fungi</taxon>
        <taxon>Dikarya</taxon>
        <taxon>Ascomycota</taxon>
        <taxon>Pezizomycotina</taxon>
        <taxon>Dothideomycetes</taxon>
        <taxon>Pleosporomycetidae</taxon>
        <taxon>Pleosporales</taxon>
        <taxon>Diademaceae</taxon>
        <taxon>Clathrospora</taxon>
    </lineage>
</organism>
<accession>A0A6A5SR84</accession>
<keyword evidence="2" id="KW-1185">Reference proteome</keyword>
<proteinExistence type="predicted"/>
<reference evidence="1" key="1">
    <citation type="journal article" date="2020" name="Stud. Mycol.">
        <title>101 Dothideomycetes genomes: a test case for predicting lifestyles and emergence of pathogens.</title>
        <authorList>
            <person name="Haridas S."/>
            <person name="Albert R."/>
            <person name="Binder M."/>
            <person name="Bloem J."/>
            <person name="Labutti K."/>
            <person name="Salamov A."/>
            <person name="Andreopoulos B."/>
            <person name="Baker S."/>
            <person name="Barry K."/>
            <person name="Bills G."/>
            <person name="Bluhm B."/>
            <person name="Cannon C."/>
            <person name="Castanera R."/>
            <person name="Culley D."/>
            <person name="Daum C."/>
            <person name="Ezra D."/>
            <person name="Gonzalez J."/>
            <person name="Henrissat B."/>
            <person name="Kuo A."/>
            <person name="Liang C."/>
            <person name="Lipzen A."/>
            <person name="Lutzoni F."/>
            <person name="Magnuson J."/>
            <person name="Mondo S."/>
            <person name="Nolan M."/>
            <person name="Ohm R."/>
            <person name="Pangilinan J."/>
            <person name="Park H.-J."/>
            <person name="Ramirez L."/>
            <person name="Alfaro M."/>
            <person name="Sun H."/>
            <person name="Tritt A."/>
            <person name="Yoshinaga Y."/>
            <person name="Zwiers L.-H."/>
            <person name="Turgeon B."/>
            <person name="Goodwin S."/>
            <person name="Spatafora J."/>
            <person name="Crous P."/>
            <person name="Grigoriev I."/>
        </authorList>
    </citation>
    <scope>NUCLEOTIDE SEQUENCE</scope>
    <source>
        <strain evidence="1">CBS 161.51</strain>
    </source>
</reference>